<organism evidence="1 2">
    <name type="scientific">Anaerobacillus alkalilacustris</name>
    <dbReference type="NCBI Taxonomy" id="393763"/>
    <lineage>
        <taxon>Bacteria</taxon>
        <taxon>Bacillati</taxon>
        <taxon>Bacillota</taxon>
        <taxon>Bacilli</taxon>
        <taxon>Bacillales</taxon>
        <taxon>Bacillaceae</taxon>
        <taxon>Anaerobacillus</taxon>
    </lineage>
</organism>
<evidence type="ECO:0000313" key="1">
    <source>
        <dbReference type="EMBL" id="OIJ14387.1"/>
    </source>
</evidence>
<dbReference type="RefSeq" id="WP_071309188.1">
    <property type="nucleotide sequence ID" value="NZ_MLQR01000020.1"/>
</dbReference>
<sequence length="129" mass="15226">MDKIILFDGICNFCRHSVQFIIKRDKNAVYKFASIQSDIGREIVYKHNISTNIDSLILIENNQCYYQSTAVLKICKHLKGEWKLLYCLLVVPRPIRNYLYEIVAKNRYKWFGQTDSCSLPSPELKNRFL</sequence>
<proteinExistence type="predicted"/>
<dbReference type="GO" id="GO:0015035">
    <property type="term" value="F:protein-disulfide reductase activity"/>
    <property type="evidence" value="ECO:0007669"/>
    <property type="project" value="InterPro"/>
</dbReference>
<name>A0A1S2LRU7_9BACI</name>
<gene>
    <name evidence="1" type="ORF">BKP37_08555</name>
</gene>
<evidence type="ECO:0000313" key="2">
    <source>
        <dbReference type="Proteomes" id="UP000179524"/>
    </source>
</evidence>
<protein>
    <submittedName>
        <fullName evidence="1">Thiol-disulfide oxidoreductase</fullName>
    </submittedName>
</protein>
<dbReference type="PANTHER" id="PTHR33639">
    <property type="entry name" value="THIOL-DISULFIDE OXIDOREDUCTASE DCC"/>
    <property type="match status" value="1"/>
</dbReference>
<keyword evidence="2" id="KW-1185">Reference proteome</keyword>
<dbReference type="Proteomes" id="UP000179524">
    <property type="component" value="Unassembled WGS sequence"/>
</dbReference>
<dbReference type="AlphaFoldDB" id="A0A1S2LRU7"/>
<dbReference type="InterPro" id="IPR007263">
    <property type="entry name" value="DCC1-like"/>
</dbReference>
<dbReference type="Pfam" id="PF04134">
    <property type="entry name" value="DCC1-like"/>
    <property type="match status" value="1"/>
</dbReference>
<dbReference type="OrthoDB" id="9785438at2"/>
<reference evidence="1 2" key="1">
    <citation type="submission" date="2016-10" db="EMBL/GenBank/DDBJ databases">
        <title>Draft genome sequences of four alkaliphilic bacteria belonging to the Anaerobacillus genus.</title>
        <authorList>
            <person name="Bassil N.M."/>
            <person name="Lloyd J.R."/>
        </authorList>
    </citation>
    <scope>NUCLEOTIDE SEQUENCE [LARGE SCALE GENOMIC DNA]</scope>
    <source>
        <strain evidence="1 2">DSM 18345</strain>
    </source>
</reference>
<dbReference type="InterPro" id="IPR052927">
    <property type="entry name" value="DCC_oxidoreductase"/>
</dbReference>
<comment type="caution">
    <text evidence="1">The sequence shown here is derived from an EMBL/GenBank/DDBJ whole genome shotgun (WGS) entry which is preliminary data.</text>
</comment>
<accession>A0A1S2LRU7</accession>
<dbReference type="PANTHER" id="PTHR33639:SF2">
    <property type="entry name" value="DUF393 DOMAIN-CONTAINING PROTEIN"/>
    <property type="match status" value="1"/>
</dbReference>
<dbReference type="EMBL" id="MLQR01000020">
    <property type="protein sequence ID" value="OIJ14387.1"/>
    <property type="molecule type" value="Genomic_DNA"/>
</dbReference>